<dbReference type="InterPro" id="IPR024751">
    <property type="entry name" value="VESA1"/>
</dbReference>
<protein>
    <submittedName>
        <fullName evidence="2">Variant erythrocyte surface antigen-1 family protein</fullName>
    </submittedName>
</protein>
<proteinExistence type="predicted"/>
<dbReference type="Pfam" id="PF12785">
    <property type="entry name" value="VESA1_N"/>
    <property type="match status" value="1"/>
</dbReference>
<evidence type="ECO:0000313" key="3">
    <source>
        <dbReference type="Proteomes" id="UP001497744"/>
    </source>
</evidence>
<keyword evidence="3" id="KW-1185">Reference proteome</keyword>
<keyword evidence="1" id="KW-0472">Membrane</keyword>
<evidence type="ECO:0000256" key="1">
    <source>
        <dbReference type="SAM" id="Phobius"/>
    </source>
</evidence>
<dbReference type="Proteomes" id="UP001497744">
    <property type="component" value="Unassembled WGS sequence"/>
</dbReference>
<name>A0AAV4LPQ3_BABCB</name>
<sequence>MIPFIRPVDPLLDRPSNLKEAIDWILRVTGKDGQATGSQNGTQELASAVTKLLDDVESSSHDVHKTLSDIKEALNGSGAKGIINALGEGLKKFRDGIKSNDEYVYQVLNSNSLTDSINAAKIFFGCVPLCFYGLSYLYWRCSEQGGWKDMFPLGDYVKGYALSDFMKSAGYDPDTDLATHKSGAAIHGALTGTQGFDEFKTASANSFTTFLKNVNSSLMQESSSTPDTFQKHPLSALFLCSTSYFQHHRSNNPNPSRNPPSTIRQMLYWLSGLAITPQFGELLDTFSSIIGADFQVAVSGSHKQNEKLSSDDLAGHLITSCISSPWVLGTIQGPGETDSPLLYNIYSNSEFVYPSSGTGLFNVLSIYTYALQFQLYFLYTQCYNTYNLGCGWNQCQYGSGINTNYNTTVPSHICEGFKCNGDPGQCNHKNGSSRCYHNDRSKGCGKSTDSASPLQAFLTDNLKGFHVSSKPSADFTHHLDNHPPGSMCHVPMGFAGKLRPKARKGNYISMALQSYCGYSTSPLRQLSEKLGCLTKRTPRTLGDLFGFLWHLTGQVFNKPEIIENFKSAINQKPSSLEGFLETLKVALTPSPPPEPASNPSGIEKALLTMFPAIPFLYQLFTVKQDEFLPVTLFNLAQHCHKVEKSDRSVTVVHKSASGSSVISGHQCSDSPNDLWSLYQPVGPAPMPGQKDTQANCREKNCGGYLYSLTHSDGATYAPAHASAYLSWVSYLVDDLATGLQEVFTQFKILKCTGCSGCSSGSHGNTDSHYCPSVVDCAGVLPLLYRHGFQFHEAYLLKGMKWDYSADKWTKDAATARSCQKFSQQLSNVLAENAPLHNLLLAIDEFLYYVRFRFMSLVSSFWLCSMTILLYFIFYGIDVLHVKSHVHLPSSHGIPPIGLLTTGKAPALTKLTYYMP</sequence>
<keyword evidence="1" id="KW-1133">Transmembrane helix</keyword>
<comment type="caution">
    <text evidence="2">The sequence shown here is derived from an EMBL/GenBank/DDBJ whole genome shotgun (WGS) entry which is preliminary data.</text>
</comment>
<evidence type="ECO:0000313" key="2">
    <source>
        <dbReference type="EMBL" id="GIX61899.1"/>
    </source>
</evidence>
<dbReference type="GeneID" id="94193382"/>
<organism evidence="2 3">
    <name type="scientific">Babesia caballi</name>
    <dbReference type="NCBI Taxonomy" id="5871"/>
    <lineage>
        <taxon>Eukaryota</taxon>
        <taxon>Sar</taxon>
        <taxon>Alveolata</taxon>
        <taxon>Apicomplexa</taxon>
        <taxon>Aconoidasida</taxon>
        <taxon>Piroplasmida</taxon>
        <taxon>Babesiidae</taxon>
        <taxon>Babesia</taxon>
    </lineage>
</organism>
<keyword evidence="1" id="KW-0812">Transmembrane</keyword>
<dbReference type="AlphaFoldDB" id="A0AAV4LPQ3"/>
<feature type="transmembrane region" description="Helical" evidence="1">
    <location>
        <begin position="853"/>
        <end position="873"/>
    </location>
</feature>
<gene>
    <name evidence="2" type="ORF">BcabD6B2_13340</name>
</gene>
<dbReference type="RefSeq" id="XP_067713970.1">
    <property type="nucleotide sequence ID" value="XM_067857869.1"/>
</dbReference>
<accession>A0AAV4LPQ3</accession>
<dbReference type="EMBL" id="BPLF01000001">
    <property type="protein sequence ID" value="GIX61899.1"/>
    <property type="molecule type" value="Genomic_DNA"/>
</dbReference>
<reference evidence="2 3" key="1">
    <citation type="submission" date="2021-06" db="EMBL/GenBank/DDBJ databases">
        <title>Genome sequence of Babesia caballi.</title>
        <authorList>
            <person name="Yamagishi J."/>
            <person name="Kidaka T."/>
            <person name="Ochi A."/>
        </authorList>
    </citation>
    <scope>NUCLEOTIDE SEQUENCE [LARGE SCALE GENOMIC DNA]</scope>
    <source>
        <strain evidence="2">USDA-D6B2</strain>
    </source>
</reference>